<feature type="region of interest" description="Disordered" evidence="1">
    <location>
        <begin position="1"/>
        <end position="32"/>
    </location>
</feature>
<dbReference type="PANTHER" id="PTHR33246">
    <property type="entry name" value="CCHC-TYPE DOMAIN-CONTAINING PROTEIN"/>
    <property type="match status" value="1"/>
</dbReference>
<dbReference type="AlphaFoldDB" id="A0A0L6VQX2"/>
<dbReference type="Proteomes" id="UP000037035">
    <property type="component" value="Unassembled WGS sequence"/>
</dbReference>
<evidence type="ECO:0000313" key="3">
    <source>
        <dbReference type="Proteomes" id="UP000037035"/>
    </source>
</evidence>
<evidence type="ECO:0000256" key="1">
    <source>
        <dbReference type="SAM" id="MobiDB-lite"/>
    </source>
</evidence>
<dbReference type="PANTHER" id="PTHR33246:SF51">
    <property type="entry name" value="MYB_SANT-LIKE DOMAIN-CONTAINING PROTEIN"/>
    <property type="match status" value="1"/>
</dbReference>
<comment type="caution">
    <text evidence="2">The sequence shown here is derived from an EMBL/GenBank/DDBJ whole genome shotgun (WGS) entry which is preliminary data.</text>
</comment>
<dbReference type="VEuPathDB" id="FungiDB:VP01_1250g5"/>
<evidence type="ECO:0000313" key="2">
    <source>
        <dbReference type="EMBL" id="KNZ62590.1"/>
    </source>
</evidence>
<gene>
    <name evidence="2" type="ORF">VP01_1250g5</name>
</gene>
<proteinExistence type="predicted"/>
<accession>A0A0L6VQX2</accession>
<protein>
    <submittedName>
        <fullName evidence="2">Uncharacterized protein</fullName>
    </submittedName>
</protein>
<feature type="compositionally biased region" description="Low complexity" evidence="1">
    <location>
        <begin position="1"/>
        <end position="23"/>
    </location>
</feature>
<dbReference type="EMBL" id="LAVV01002788">
    <property type="protein sequence ID" value="KNZ62590.1"/>
    <property type="molecule type" value="Genomic_DNA"/>
</dbReference>
<name>A0A0L6VQX2_9BASI</name>
<dbReference type="OrthoDB" id="2414509at2759"/>
<sequence length="157" mass="17904">MLLKDQQSQSQSCCHRSIRSQSQPDDVEDRGKTFSQHNYENAITYLEDQKNYTLLFGEGSKTLVGVKQMTKAQAFEVFPTWSKPLNPDLMLNGQQLQQRIVLKQIPVQGLKKKVGHKLCTICWRPSVHATTKSMCCSETKPMSWLCLNSIILNPQMS</sequence>
<reference evidence="2 3" key="1">
    <citation type="submission" date="2015-08" db="EMBL/GenBank/DDBJ databases">
        <title>Next Generation Sequencing and Analysis of the Genome of Puccinia sorghi L Schw, the Causal Agent of Maize Common Rust.</title>
        <authorList>
            <person name="Rochi L."/>
            <person name="Burguener G."/>
            <person name="Darino M."/>
            <person name="Turjanski A."/>
            <person name="Kreff E."/>
            <person name="Dieguez M.J."/>
            <person name="Sacco F."/>
        </authorList>
    </citation>
    <scope>NUCLEOTIDE SEQUENCE [LARGE SCALE GENOMIC DNA]</scope>
    <source>
        <strain evidence="2 3">RO10H11247</strain>
    </source>
</reference>
<keyword evidence="3" id="KW-1185">Reference proteome</keyword>
<organism evidence="2 3">
    <name type="scientific">Puccinia sorghi</name>
    <dbReference type="NCBI Taxonomy" id="27349"/>
    <lineage>
        <taxon>Eukaryota</taxon>
        <taxon>Fungi</taxon>
        <taxon>Dikarya</taxon>
        <taxon>Basidiomycota</taxon>
        <taxon>Pucciniomycotina</taxon>
        <taxon>Pucciniomycetes</taxon>
        <taxon>Pucciniales</taxon>
        <taxon>Pucciniaceae</taxon>
        <taxon>Puccinia</taxon>
    </lineage>
</organism>